<keyword evidence="6" id="KW-0175">Coiled coil</keyword>
<dbReference type="EMBL" id="SBJO01000244">
    <property type="protein sequence ID" value="KAF9761898.1"/>
    <property type="molecule type" value="Genomic_DNA"/>
</dbReference>
<proteinExistence type="predicted"/>
<comment type="subcellular location">
    <subcellularLocation>
        <location evidence="1">Membrane</location>
    </subcellularLocation>
</comment>
<keyword evidence="2" id="KW-0547">Nucleotide-binding</keyword>
<keyword evidence="9" id="KW-1185">Reference proteome</keyword>
<gene>
    <name evidence="8" type="primary">crfC_1</name>
    <name evidence="8" type="ORF">NGRA_2344</name>
</gene>
<dbReference type="PANTHER" id="PTHR10465:SF0">
    <property type="entry name" value="SARCALUMENIN"/>
    <property type="match status" value="1"/>
</dbReference>
<dbReference type="InterPro" id="IPR027094">
    <property type="entry name" value="Mitofusin_fam"/>
</dbReference>
<dbReference type="InterPro" id="IPR027417">
    <property type="entry name" value="P-loop_NTPase"/>
</dbReference>
<dbReference type="PANTHER" id="PTHR10465">
    <property type="entry name" value="TRANSMEMBRANE GTPASE FZO1"/>
    <property type="match status" value="1"/>
</dbReference>
<protein>
    <submittedName>
        <fullName evidence="8">Clamp-binding protein CrfC</fullName>
    </submittedName>
</protein>
<sequence length="747" mass="84977">MKSGKSTIINALIGDNILPARGNPMTTLPTEVVFKNDIESPRLVLTRETINLIVQLQQDIKCYLRNENIHNIFDNQAHLVELVKKIMTTENDAYYKPLMHSVQLTMIQDTLIFINDLIRVFLILSKKEFPISNSMSLNPFLQQNIRLEIPSTSLSDEYLKDIQATIGCLTIVDTPGPNEAQASAELQEIVVRELQRAAMVIIVLNFASMGTVTDDQLFKEVQAIRETNINPDCIYVIVNKVDQRRKGDFNPQQVKQHIAEKYQIVEKSTAPSDARIFEMKAVHCLAFRRFMREYQYKQAKEVKFTIETMATADELLNELYGSHGIEETELEEICTDAKKMWKRGGLKEFLEGPIAELFKTLAPASLQSALSVCFRAGNALKKKVIERQTLLKADITALEMVCAEINSDCVVINGIKSQTKQNLDKTLLRINTEIDKIIKERSEQNVTQINSICKKSETVFDKDMNAYKKQKGLGSGLIVGSFLAASILSGGLLTAVAIAGAGLVAGSSILANMDKEKKFQSKEEAIKFLNELNDEVYDSCLALFNTMRNEIEMLCRRENLSFVKELKAITSNIVEKVNKTFERNFSITPVDLDQIETQTVKTDIDIGESVKMYQPSWGYTLFGRKSELSKERDALQIADVKLQISKEQVEKICRTSTETYIEKFKNQIRDYTSRVIKSKFETYFKNVIGHFRDYEDLIQDTMRQKKASKENQEQFLNDLRLSLEDIEKTSKQLKNIADKMGITLNVR</sequence>
<keyword evidence="3" id="KW-0378">Hydrolase</keyword>
<keyword evidence="4" id="KW-0342">GTP-binding</keyword>
<evidence type="ECO:0000256" key="1">
    <source>
        <dbReference type="ARBA" id="ARBA00004370"/>
    </source>
</evidence>
<keyword evidence="5" id="KW-0472">Membrane</keyword>
<dbReference type="InterPro" id="IPR045063">
    <property type="entry name" value="Dynamin_N"/>
</dbReference>
<dbReference type="Proteomes" id="UP000740883">
    <property type="component" value="Unassembled WGS sequence"/>
</dbReference>
<feature type="coiled-coil region" evidence="6">
    <location>
        <begin position="709"/>
        <end position="736"/>
    </location>
</feature>
<dbReference type="GO" id="GO:0005741">
    <property type="term" value="C:mitochondrial outer membrane"/>
    <property type="evidence" value="ECO:0007669"/>
    <property type="project" value="TreeGrafter"/>
</dbReference>
<dbReference type="Pfam" id="PF00350">
    <property type="entry name" value="Dynamin_N"/>
    <property type="match status" value="1"/>
</dbReference>
<dbReference type="GO" id="GO:0008053">
    <property type="term" value="P:mitochondrial fusion"/>
    <property type="evidence" value="ECO:0007669"/>
    <property type="project" value="TreeGrafter"/>
</dbReference>
<dbReference type="GO" id="GO:0003924">
    <property type="term" value="F:GTPase activity"/>
    <property type="evidence" value="ECO:0007669"/>
    <property type="project" value="InterPro"/>
</dbReference>
<dbReference type="OrthoDB" id="9984778at2759"/>
<evidence type="ECO:0000259" key="7">
    <source>
        <dbReference type="Pfam" id="PF00350"/>
    </source>
</evidence>
<evidence type="ECO:0000256" key="3">
    <source>
        <dbReference type="ARBA" id="ARBA00022801"/>
    </source>
</evidence>
<evidence type="ECO:0000313" key="8">
    <source>
        <dbReference type="EMBL" id="KAF9761898.1"/>
    </source>
</evidence>
<comment type="caution">
    <text evidence="8">The sequence shown here is derived from an EMBL/GenBank/DDBJ whole genome shotgun (WGS) entry which is preliminary data.</text>
</comment>
<evidence type="ECO:0000256" key="4">
    <source>
        <dbReference type="ARBA" id="ARBA00023134"/>
    </source>
</evidence>
<feature type="domain" description="Dynamin N-terminal" evidence="7">
    <location>
        <begin position="2"/>
        <end position="223"/>
    </location>
</feature>
<dbReference type="GO" id="GO:0051646">
    <property type="term" value="P:mitochondrion localization"/>
    <property type="evidence" value="ECO:0007669"/>
    <property type="project" value="TreeGrafter"/>
</dbReference>
<evidence type="ECO:0000256" key="6">
    <source>
        <dbReference type="SAM" id="Coils"/>
    </source>
</evidence>
<organism evidence="8 9">
    <name type="scientific">Nosema granulosis</name>
    <dbReference type="NCBI Taxonomy" id="83296"/>
    <lineage>
        <taxon>Eukaryota</taxon>
        <taxon>Fungi</taxon>
        <taxon>Fungi incertae sedis</taxon>
        <taxon>Microsporidia</taxon>
        <taxon>Nosematidae</taxon>
        <taxon>Nosema</taxon>
    </lineage>
</organism>
<evidence type="ECO:0000256" key="5">
    <source>
        <dbReference type="ARBA" id="ARBA00023136"/>
    </source>
</evidence>
<evidence type="ECO:0000256" key="2">
    <source>
        <dbReference type="ARBA" id="ARBA00022741"/>
    </source>
</evidence>
<name>A0A9P6GWU6_9MICR</name>
<accession>A0A9P6GWU6</accession>
<dbReference type="GO" id="GO:0005525">
    <property type="term" value="F:GTP binding"/>
    <property type="evidence" value="ECO:0007669"/>
    <property type="project" value="UniProtKB-KW"/>
</dbReference>
<dbReference type="SUPFAM" id="SSF52540">
    <property type="entry name" value="P-loop containing nucleoside triphosphate hydrolases"/>
    <property type="match status" value="1"/>
</dbReference>
<reference evidence="8 9" key="1">
    <citation type="journal article" date="2020" name="Genome Biol. Evol.">
        <title>Comparative genomics of strictly vertically transmitted, feminizing microsporidia endosymbionts of amphipod crustaceans.</title>
        <authorList>
            <person name="Cormier A."/>
            <person name="Chebbi M.A."/>
            <person name="Giraud I."/>
            <person name="Wattier R."/>
            <person name="Teixeira M."/>
            <person name="Gilbert C."/>
            <person name="Rigaud T."/>
            <person name="Cordaux R."/>
        </authorList>
    </citation>
    <scope>NUCLEOTIDE SEQUENCE [LARGE SCALE GENOMIC DNA]</scope>
    <source>
        <strain evidence="8 9">Ou3-Ou53</strain>
    </source>
</reference>
<evidence type="ECO:0000313" key="9">
    <source>
        <dbReference type="Proteomes" id="UP000740883"/>
    </source>
</evidence>
<dbReference type="AlphaFoldDB" id="A0A9P6GWU6"/>
<dbReference type="Gene3D" id="3.40.50.300">
    <property type="entry name" value="P-loop containing nucleotide triphosphate hydrolases"/>
    <property type="match status" value="1"/>
</dbReference>